<dbReference type="GO" id="GO:0043709">
    <property type="term" value="P:cell adhesion involved in single-species biofilm formation"/>
    <property type="evidence" value="ECO:0007669"/>
    <property type="project" value="TreeGrafter"/>
</dbReference>
<gene>
    <name evidence="6" type="ordered locus">Rahaq2_3609</name>
</gene>
<evidence type="ECO:0000256" key="1">
    <source>
        <dbReference type="ARBA" id="ARBA00004561"/>
    </source>
</evidence>
<dbReference type="PATRIC" id="fig|745277.3.peg.3466"/>
<evidence type="ECO:0000256" key="3">
    <source>
        <dbReference type="ARBA" id="ARBA00022729"/>
    </source>
</evidence>
<dbReference type="Proteomes" id="UP000009010">
    <property type="component" value="Chromosome"/>
</dbReference>
<proteinExistence type="inferred from homology"/>
<protein>
    <submittedName>
        <fullName evidence="6">P pilus assembly protein, pilin FimA</fullName>
    </submittedName>
</protein>
<dbReference type="EMBL" id="CP003244">
    <property type="protein sequence ID" value="AEX53405.1"/>
    <property type="molecule type" value="Genomic_DNA"/>
</dbReference>
<comment type="similarity">
    <text evidence="2">Belongs to the fimbrial protein family.</text>
</comment>
<dbReference type="KEGG" id="raq:Rahaq2_3609"/>
<dbReference type="InterPro" id="IPR008966">
    <property type="entry name" value="Adhesion_dom_sf"/>
</dbReference>
<dbReference type="RefSeq" id="WP_015698480.1">
    <property type="nucleotide sequence ID" value="NC_016818.1"/>
</dbReference>
<dbReference type="Gene3D" id="2.60.40.1090">
    <property type="entry name" value="Fimbrial-type adhesion domain"/>
    <property type="match status" value="1"/>
</dbReference>
<dbReference type="SUPFAM" id="SSF49401">
    <property type="entry name" value="Bacterial adhesins"/>
    <property type="match status" value="1"/>
</dbReference>
<dbReference type="HOGENOM" id="CLU_065547_0_0_6"/>
<dbReference type="Pfam" id="PF00419">
    <property type="entry name" value="Fimbrial"/>
    <property type="match status" value="1"/>
</dbReference>
<evidence type="ECO:0000313" key="7">
    <source>
        <dbReference type="Proteomes" id="UP000009010"/>
    </source>
</evidence>
<dbReference type="STRING" id="745277.Rahaq2_3609"/>
<reference evidence="6 7" key="1">
    <citation type="journal article" date="2012" name="J. Bacteriol.">
        <title>Complete Genome Sequence of Rahnella aquatilis CIP 78.65.</title>
        <authorList>
            <person name="Martinez R.J."/>
            <person name="Bruce D."/>
            <person name="Detter C."/>
            <person name="Goodwin L.A."/>
            <person name="Han J."/>
            <person name="Han C.S."/>
            <person name="Held B."/>
            <person name="Land M.L."/>
            <person name="Mikhailova N."/>
            <person name="Nolan M."/>
            <person name="Pennacchio L."/>
            <person name="Pitluck S."/>
            <person name="Tapia R."/>
            <person name="Woyke T."/>
            <person name="Sobecky P.A."/>
        </authorList>
    </citation>
    <scope>NUCLEOTIDE SEQUENCE [LARGE SCALE GENOMIC DNA]</scope>
    <source>
        <strain evidence="7">ATCC 33071 / DSM 4594 / JCM 1683 / NBRC 105701 / NCIMB 13365 / CIP 78.65</strain>
    </source>
</reference>
<dbReference type="InterPro" id="IPR036937">
    <property type="entry name" value="Adhesion_dom_fimbrial_sf"/>
</dbReference>
<name>H2J127_RAHAC</name>
<dbReference type="AlphaFoldDB" id="H2J127"/>
<dbReference type="eggNOG" id="COG3539">
    <property type="taxonomic scope" value="Bacteria"/>
</dbReference>
<keyword evidence="4" id="KW-0281">Fimbrium</keyword>
<evidence type="ECO:0000313" key="6">
    <source>
        <dbReference type="EMBL" id="AEX53405.1"/>
    </source>
</evidence>
<comment type="subcellular location">
    <subcellularLocation>
        <location evidence="1">Fimbrium</location>
    </subcellularLocation>
</comment>
<evidence type="ECO:0000259" key="5">
    <source>
        <dbReference type="Pfam" id="PF00419"/>
    </source>
</evidence>
<dbReference type="InterPro" id="IPR000259">
    <property type="entry name" value="Adhesion_dom_fimbrial"/>
</dbReference>
<accession>H2J127</accession>
<feature type="domain" description="Fimbrial-type adhesion" evidence="5">
    <location>
        <begin position="229"/>
        <end position="369"/>
    </location>
</feature>
<organism evidence="6 7">
    <name type="scientific">Rahnella aquatilis (strain ATCC 33071 / DSM 4594 / JCM 1683 / NBRC 105701 / NCIMB 13365 / CIP 78.65)</name>
    <dbReference type="NCBI Taxonomy" id="745277"/>
    <lineage>
        <taxon>Bacteria</taxon>
        <taxon>Pseudomonadati</taxon>
        <taxon>Pseudomonadota</taxon>
        <taxon>Gammaproteobacteria</taxon>
        <taxon>Enterobacterales</taxon>
        <taxon>Yersiniaceae</taxon>
        <taxon>Rahnella</taxon>
    </lineage>
</organism>
<keyword evidence="3" id="KW-0732">Signal</keyword>
<dbReference type="Gene3D" id="2.60.40.3310">
    <property type="match status" value="1"/>
</dbReference>
<dbReference type="PANTHER" id="PTHR33420">
    <property type="entry name" value="FIMBRIAL SUBUNIT ELFA-RELATED"/>
    <property type="match status" value="1"/>
</dbReference>
<reference evidence="7" key="2">
    <citation type="submission" date="2012-01" db="EMBL/GenBank/DDBJ databases">
        <title>Complete sequence of chromosome of Rahnella aquatilis CIP 78.65.</title>
        <authorList>
            <person name="Lucas S."/>
            <person name="Han J."/>
            <person name="Lapidus A."/>
            <person name="Cheng J.-F."/>
            <person name="Goodwin L."/>
            <person name="Pitluck S."/>
            <person name="Peters L."/>
            <person name="Ovchinnikova G."/>
            <person name="Held B."/>
            <person name="Detter J.C."/>
            <person name="Han C."/>
            <person name="Tapia R."/>
            <person name="Land M."/>
            <person name="Hauser L."/>
            <person name="Kyrpides N."/>
            <person name="Ivanova N."/>
            <person name="Pagani I."/>
            <person name="Sobecky P."/>
            <person name="Martinez R."/>
            <person name="Woyke T."/>
        </authorList>
    </citation>
    <scope>NUCLEOTIDE SEQUENCE [LARGE SCALE GENOMIC DNA]</scope>
    <source>
        <strain evidence="7">ATCC 33071 / DSM 4594 / JCM 1683 / NBRC 105701 / NCIMB 13365 / CIP 78.65</strain>
    </source>
</reference>
<dbReference type="PANTHER" id="PTHR33420:SF12">
    <property type="entry name" value="FIMBRIN-LIKE PROTEIN FIMI-RELATED"/>
    <property type="match status" value="1"/>
</dbReference>
<dbReference type="GO" id="GO:0009289">
    <property type="term" value="C:pilus"/>
    <property type="evidence" value="ECO:0007669"/>
    <property type="project" value="UniProtKB-SubCell"/>
</dbReference>
<keyword evidence="7" id="KW-1185">Reference proteome</keyword>
<evidence type="ECO:0000256" key="2">
    <source>
        <dbReference type="ARBA" id="ARBA00006671"/>
    </source>
</evidence>
<dbReference type="OrthoDB" id="6504508at2"/>
<dbReference type="InterPro" id="IPR050263">
    <property type="entry name" value="Bact_Fimbrial_Adh_Pro"/>
</dbReference>
<evidence type="ECO:0000256" key="4">
    <source>
        <dbReference type="ARBA" id="ARBA00023263"/>
    </source>
</evidence>
<sequence>MNNVILATPLNISRSQNRKGTALNILLALLIIFCFKNAHAARECYFSNAPFTTTLTLSGPEIDLHPHVSSTTMLTNNDLKATSSWGIHSDCRTGNDGENLYGKTGGIAQAGSIDKNTGYSAVLYATNIPGILYSVELRRETNASVAAYIPINTEMITLYNMHDDESIVEDRNWGFYIDLYQTSQFVGIPKGVSAIHPLTQSNVGAFRLGGADTNNGVISVNIGDFSFPVKAPTCTSLVSSAGNIPLGDYTAAKIRAGSTSVVNFTLNASGCTNVSMFKTRMTTVNVAPGNSALLGNSATSNAATGVGVKITTAAGGQLIPNDTNSINSVSDTNIPASKQLQFSAQLVADSKTISVGSFSAKGTFVVNYE</sequence>